<sequence length="90" mass="9685">MCAGFTVRAIDSLGDSLISLSFSQRHQGFVQVFLAGDGIGFPMAEFCPLINGSRALFDASLQDAFVHVDSSLLCIEADFQGKIDVLELDV</sequence>
<dbReference type="KEGG" id="pana:BBH88_02185"/>
<dbReference type="Proteomes" id="UP000004725">
    <property type="component" value="Unassembled WGS sequence"/>
</dbReference>
<dbReference type="AlphaFoldDB" id="A0A1C7DCR7"/>
<dbReference type="EMBL" id="CP016534">
    <property type="protein sequence ID" value="ANU09217.1"/>
    <property type="molecule type" value="Genomic_DNA"/>
</dbReference>
<reference evidence="2 3" key="1">
    <citation type="journal article" date="2012" name="J. Bacteriol.">
        <title>Genome Sequence of the Antarctic Psychrophile Bacterium Planococcus antarcticus DSM 14505.</title>
        <authorList>
            <person name="Margolles A."/>
            <person name="Gueimonde M."/>
            <person name="Sanchez B."/>
        </authorList>
    </citation>
    <scope>NUCLEOTIDE SEQUENCE [LARGE SCALE GENOMIC DNA]</scope>
    <source>
        <strain evidence="2 3">DSM 14505</strain>
    </source>
</reference>
<reference evidence="1" key="3">
    <citation type="submission" date="2016-10" db="EMBL/GenBank/DDBJ databases">
        <authorList>
            <person name="See-Too W.S."/>
        </authorList>
    </citation>
    <scope>NUCLEOTIDE SEQUENCE</scope>
    <source>
        <strain evidence="1">DSM 14505</strain>
    </source>
</reference>
<evidence type="ECO:0000313" key="2">
    <source>
        <dbReference type="EMBL" id="EIM07743.1"/>
    </source>
</evidence>
<keyword evidence="4" id="KW-1185">Reference proteome</keyword>
<organism evidence="2 3">
    <name type="scientific">Planococcus antarcticus DSM 14505</name>
    <dbReference type="NCBI Taxonomy" id="1185653"/>
    <lineage>
        <taxon>Bacteria</taxon>
        <taxon>Bacillati</taxon>
        <taxon>Bacillota</taxon>
        <taxon>Bacilli</taxon>
        <taxon>Bacillales</taxon>
        <taxon>Caryophanaceae</taxon>
        <taxon>Planococcus</taxon>
    </lineage>
</organism>
<evidence type="ECO:0000313" key="1">
    <source>
        <dbReference type="EMBL" id="ANU09217.1"/>
    </source>
</evidence>
<proteinExistence type="predicted"/>
<evidence type="ECO:0000313" key="4">
    <source>
        <dbReference type="Proteomes" id="UP000092661"/>
    </source>
</evidence>
<evidence type="ECO:0000313" key="3">
    <source>
        <dbReference type="Proteomes" id="UP000004725"/>
    </source>
</evidence>
<gene>
    <name evidence="2" type="ORF">A1A1_04777</name>
    <name evidence="1" type="ORF">BBH88_02185</name>
</gene>
<protein>
    <submittedName>
        <fullName evidence="2">Uncharacterized protein</fullName>
    </submittedName>
</protein>
<name>A0A1C7DCR7_9BACL</name>
<accession>A0A1C7DCR7</accession>
<reference evidence="4" key="2">
    <citation type="submission" date="2016-07" db="EMBL/GenBank/DDBJ databases">
        <authorList>
            <person name="See-Too W.S."/>
        </authorList>
    </citation>
    <scope>NUCLEOTIDE SEQUENCE [LARGE SCALE GENOMIC DNA]</scope>
    <source>
        <strain evidence="4">DSM 14505</strain>
    </source>
</reference>
<dbReference type="EMBL" id="AJYB01000013">
    <property type="protein sequence ID" value="EIM07743.1"/>
    <property type="molecule type" value="Genomic_DNA"/>
</dbReference>
<dbReference type="Proteomes" id="UP000092661">
    <property type="component" value="Chromosome"/>
</dbReference>